<name>A0ABZ2TB89_9RHOB</name>
<dbReference type="RefSeq" id="WP_317057011.1">
    <property type="nucleotide sequence ID" value="NZ_CP146606.1"/>
</dbReference>
<gene>
    <name evidence="1" type="ORF">RZS32_010930</name>
</gene>
<evidence type="ECO:0000313" key="2">
    <source>
        <dbReference type="Proteomes" id="UP001281305"/>
    </source>
</evidence>
<accession>A0ABZ2TB89</accession>
<sequence>MGHFEFEPYSDDEKVTEQLKLFKFFNALKANGIVDGIATAFDGTLLERLNEVEGCPPDQPKYTSAKFKNINLTDYSRFTAGSDLCARIKKELHYVRIHSKDLQYVIEAYEFYYGEKFDPLPGDDYYLYRRPGIVEPISTTGEIRLNGDYVMYRVEQRRALGQRPPHNLTSQISLNFVRFFPHKNKGTRFMMLSLASYANHGDNRYLGAKGWVDNIEDRYLASGQIVSRNGQTVDQSRIHGGMSTLVVEAKQDMPFTLYKKIDDERYSIEAACCLHLRAVYGAEPSLARGYLVRCRGLEEYGGQDDQIQSMRYSEIRRLQQLLGEQTDADIELQDAASRLEAATGFATKAFYHKDENDHPHGLLVNLPFARDTGTSPFNLPIMLPSSDFPIWADNYPAKNVSDLTDYGVEFDLER</sequence>
<protein>
    <submittedName>
        <fullName evidence="1">Uncharacterized protein</fullName>
    </submittedName>
</protein>
<keyword evidence="2" id="KW-1185">Reference proteome</keyword>
<dbReference type="Proteomes" id="UP001281305">
    <property type="component" value="Chromosome"/>
</dbReference>
<proteinExistence type="predicted"/>
<organism evidence="1 2">
    <name type="scientific">Roseovarius rhodophyticola</name>
    <dbReference type="NCBI Taxonomy" id="3080827"/>
    <lineage>
        <taxon>Bacteria</taxon>
        <taxon>Pseudomonadati</taxon>
        <taxon>Pseudomonadota</taxon>
        <taxon>Alphaproteobacteria</taxon>
        <taxon>Rhodobacterales</taxon>
        <taxon>Roseobacteraceae</taxon>
        <taxon>Roseovarius</taxon>
    </lineage>
</organism>
<dbReference type="EMBL" id="CP146606">
    <property type="protein sequence ID" value="WYK16941.1"/>
    <property type="molecule type" value="Genomic_DNA"/>
</dbReference>
<reference evidence="1 2" key="1">
    <citation type="submission" date="2024-02" db="EMBL/GenBank/DDBJ databases">
        <title>Roseovarius strain W115 nov., isolated from a marine algae.</title>
        <authorList>
            <person name="Lee M.W."/>
            <person name="Lee J.K."/>
            <person name="Kim J.M."/>
            <person name="Choi D.G."/>
            <person name="Baek J.H."/>
            <person name="Bayburt H."/>
            <person name="Jung J.J."/>
            <person name="Han D.M."/>
            <person name="Jeon C.O."/>
        </authorList>
    </citation>
    <scope>NUCLEOTIDE SEQUENCE [LARGE SCALE GENOMIC DNA]</scope>
    <source>
        <strain evidence="1 2">W115</strain>
    </source>
</reference>
<evidence type="ECO:0000313" key="1">
    <source>
        <dbReference type="EMBL" id="WYK16941.1"/>
    </source>
</evidence>